<dbReference type="AlphaFoldDB" id="A0A4R0X4Q8"/>
<evidence type="ECO:0000313" key="2">
    <source>
        <dbReference type="EMBL" id="TCG04914.1"/>
    </source>
</evidence>
<evidence type="ECO:0000313" key="3">
    <source>
        <dbReference type="Proteomes" id="UP000294200"/>
    </source>
</evidence>
<comment type="caution">
    <text evidence="2">The sequence shown here is derived from an EMBL/GenBank/DDBJ whole genome shotgun (WGS) entry which is preliminary data.</text>
</comment>
<dbReference type="NCBIfam" id="TIGR02391">
    <property type="entry name" value="hypoth_ymh"/>
    <property type="match status" value="1"/>
</dbReference>
<accession>A0A4R0X4Q8</accession>
<protein>
    <submittedName>
        <fullName evidence="2">TIGR02391 family protein</fullName>
    </submittedName>
</protein>
<gene>
    <name evidence="2" type="ORF">BZM27_37450</name>
</gene>
<dbReference type="Pfam" id="PF09509">
    <property type="entry name" value="Hypoth_Ymh"/>
    <property type="match status" value="1"/>
</dbReference>
<proteinExistence type="predicted"/>
<dbReference type="EMBL" id="MWML01000209">
    <property type="protein sequence ID" value="TCG04914.1"/>
    <property type="molecule type" value="Genomic_DNA"/>
</dbReference>
<dbReference type="Proteomes" id="UP000294200">
    <property type="component" value="Unassembled WGS sequence"/>
</dbReference>
<reference evidence="2 3" key="1">
    <citation type="submission" date="2017-02" db="EMBL/GenBank/DDBJ databases">
        <title>Paraburkholderia sophoroidis sp. nov. and Paraburkholderia steynii sp. nov. rhizobial symbionts of the fynbos legume Hypocalyptus sophoroides.</title>
        <authorList>
            <person name="Steenkamp E.T."/>
            <person name="Beukes C.W."/>
            <person name="Van Zyl E."/>
            <person name="Avontuur J."/>
            <person name="Chan W.Y."/>
            <person name="Hassen A."/>
            <person name="Palmer M."/>
            <person name="Mthombeni L."/>
            <person name="Phalane F."/>
            <person name="Sereme K."/>
            <person name="Venter S.N."/>
        </authorList>
    </citation>
    <scope>NUCLEOTIDE SEQUENCE [LARGE SCALE GENOMIC DNA]</scope>
    <source>
        <strain evidence="2 3">HC1.1ba</strain>
    </source>
</reference>
<evidence type="ECO:0000259" key="1">
    <source>
        <dbReference type="Pfam" id="PF09509"/>
    </source>
</evidence>
<keyword evidence="3" id="KW-1185">Reference proteome</keyword>
<name>A0A4R0X4Q8_9BURK</name>
<dbReference type="InterPro" id="IPR012654">
    <property type="entry name" value="CHP02391"/>
</dbReference>
<feature type="domain" description="Conserved hypothetical protein CHP02391" evidence="1">
    <location>
        <begin position="31"/>
        <end position="147"/>
    </location>
</feature>
<sequence>MTSCSWTYLRSRNIFVASLSKEPILGFRELLHPRIAEKVLPLYTTGHVRDAVLNSITIVFDMIRERTKLDLDGHHLVGQAFSLQQPKLIFSTLDTESGLNDQKGFIKILEGAYQGIRNPKAHSLIHDLDERKAAEYLVFVSLLARRVDEAIDAPAAIDGAAGE</sequence>
<organism evidence="2 3">
    <name type="scientific">Paraburkholderia steynii</name>
    <dbReference type="NCBI Taxonomy" id="1245441"/>
    <lineage>
        <taxon>Bacteria</taxon>
        <taxon>Pseudomonadati</taxon>
        <taxon>Pseudomonadota</taxon>
        <taxon>Betaproteobacteria</taxon>
        <taxon>Burkholderiales</taxon>
        <taxon>Burkholderiaceae</taxon>
        <taxon>Paraburkholderia</taxon>
    </lineage>
</organism>